<protein>
    <submittedName>
        <fullName evidence="1">Uncharacterized protein</fullName>
    </submittedName>
</protein>
<dbReference type="RefSeq" id="WP_020988225.1">
    <property type="nucleotide sequence ID" value="NZ_AHMM02000012.1"/>
</dbReference>
<name>V6HE36_9LEPT</name>
<comment type="caution">
    <text evidence="1">The sequence shown here is derived from an EMBL/GenBank/DDBJ whole genome shotgun (WGS) entry which is preliminary data.</text>
</comment>
<evidence type="ECO:0000313" key="1">
    <source>
        <dbReference type="EMBL" id="EQA38257.1"/>
    </source>
</evidence>
<proteinExistence type="predicted"/>
<evidence type="ECO:0000313" key="2">
    <source>
        <dbReference type="Proteomes" id="UP000018719"/>
    </source>
</evidence>
<dbReference type="Proteomes" id="UP000018719">
    <property type="component" value="Unassembled WGS sequence"/>
</dbReference>
<organism evidence="1 2">
    <name type="scientific">Leptospira inadai serovar Lyme str. 10</name>
    <dbReference type="NCBI Taxonomy" id="1049790"/>
    <lineage>
        <taxon>Bacteria</taxon>
        <taxon>Pseudomonadati</taxon>
        <taxon>Spirochaetota</taxon>
        <taxon>Spirochaetia</taxon>
        <taxon>Leptospirales</taxon>
        <taxon>Leptospiraceae</taxon>
        <taxon>Leptospira</taxon>
    </lineage>
</organism>
<dbReference type="STRING" id="1049790.LEP1GSC047_0016"/>
<dbReference type="AlphaFoldDB" id="V6HE36"/>
<dbReference type="EMBL" id="AHMM02000012">
    <property type="protein sequence ID" value="EQA38257.1"/>
    <property type="molecule type" value="Genomic_DNA"/>
</dbReference>
<reference evidence="1 2" key="1">
    <citation type="submission" date="2013-05" db="EMBL/GenBank/DDBJ databases">
        <authorList>
            <person name="Harkins D.M."/>
            <person name="Durkin A.S."/>
            <person name="Brinkac L.M."/>
            <person name="Haft D.H."/>
            <person name="Selengut J.D."/>
            <person name="Sanka R."/>
            <person name="DePew J."/>
            <person name="Purushe J."/>
            <person name="Hartskeerl R.A."/>
            <person name="Ahmed A."/>
            <person name="van der Linden H."/>
            <person name="Goris M.G.A."/>
            <person name="Vinetz J.M."/>
            <person name="Sutton G.G."/>
            <person name="Nierman W.C."/>
            <person name="Fouts D.E."/>
        </authorList>
    </citation>
    <scope>NUCLEOTIDE SEQUENCE [LARGE SCALE GENOMIC DNA]</scope>
    <source>
        <strain evidence="1 2">10</strain>
    </source>
</reference>
<gene>
    <name evidence="1" type="ORF">LEP1GSC047_0016</name>
</gene>
<sequence length="55" mass="6247">MDKDQAFSIAVPVLKKDKIEGKKEFSPTVILSVKFIDKKPDLNPLKSIVYTVQKK</sequence>
<accession>V6HE36</accession>